<keyword evidence="1" id="KW-0812">Transmembrane</keyword>
<dbReference type="EMBL" id="CAACVG010010718">
    <property type="protein sequence ID" value="VEN56455.1"/>
    <property type="molecule type" value="Genomic_DNA"/>
</dbReference>
<evidence type="ECO:0000256" key="1">
    <source>
        <dbReference type="SAM" id="Phobius"/>
    </source>
</evidence>
<reference evidence="2 3" key="1">
    <citation type="submission" date="2019-01" db="EMBL/GenBank/DDBJ databases">
        <authorList>
            <person name="Sayadi A."/>
        </authorList>
    </citation>
    <scope>NUCLEOTIDE SEQUENCE [LARGE SCALE GENOMIC DNA]</scope>
</reference>
<evidence type="ECO:0000313" key="2">
    <source>
        <dbReference type="EMBL" id="VEN56455.1"/>
    </source>
</evidence>
<evidence type="ECO:0000313" key="3">
    <source>
        <dbReference type="Proteomes" id="UP000410492"/>
    </source>
</evidence>
<proteinExistence type="predicted"/>
<feature type="transmembrane region" description="Helical" evidence="1">
    <location>
        <begin position="51"/>
        <end position="68"/>
    </location>
</feature>
<keyword evidence="1" id="KW-1133">Transmembrane helix</keyword>
<dbReference type="Proteomes" id="UP000410492">
    <property type="component" value="Unassembled WGS sequence"/>
</dbReference>
<keyword evidence="1" id="KW-0472">Membrane</keyword>
<name>A0A653D8I2_CALMS</name>
<protein>
    <submittedName>
        <fullName evidence="2">Uncharacterized protein</fullName>
    </submittedName>
</protein>
<organism evidence="2 3">
    <name type="scientific">Callosobruchus maculatus</name>
    <name type="common">Southern cowpea weevil</name>
    <name type="synonym">Pulse bruchid</name>
    <dbReference type="NCBI Taxonomy" id="64391"/>
    <lineage>
        <taxon>Eukaryota</taxon>
        <taxon>Metazoa</taxon>
        <taxon>Ecdysozoa</taxon>
        <taxon>Arthropoda</taxon>
        <taxon>Hexapoda</taxon>
        <taxon>Insecta</taxon>
        <taxon>Pterygota</taxon>
        <taxon>Neoptera</taxon>
        <taxon>Endopterygota</taxon>
        <taxon>Coleoptera</taxon>
        <taxon>Polyphaga</taxon>
        <taxon>Cucujiformia</taxon>
        <taxon>Chrysomeloidea</taxon>
        <taxon>Chrysomelidae</taxon>
        <taxon>Bruchinae</taxon>
        <taxon>Bruchini</taxon>
        <taxon>Callosobruchus</taxon>
    </lineage>
</organism>
<dbReference type="AlphaFoldDB" id="A0A653D8I2"/>
<gene>
    <name evidence="2" type="ORF">CALMAC_LOCUS15350</name>
</gene>
<keyword evidence="3" id="KW-1185">Reference proteome</keyword>
<dbReference type="OrthoDB" id="7331794at2759"/>
<sequence>MSVNVMKRKMYKGFSVLNITLDSVDNNTCATPGRANKTVISNLYEGIPETIILNVICWIVLILLFAILRNRAWDYGRLALVHTEKWTQLFYKNTDDAVAVEELHNHNEVSLIADTGCLWFPPSSRSAGTRYTSDVGQMLPIISPFKNNCCCSCSPSVFSRYASFCR</sequence>
<accession>A0A653D8I2</accession>